<dbReference type="PIRSF" id="PIRSF031134">
    <property type="entry name" value="MTRK"/>
    <property type="match status" value="1"/>
</dbReference>
<protein>
    <recommendedName>
        <fullName evidence="3">S-methyl-5-thioribose kinase</fullName>
        <ecNumber evidence="3">2.7.1.100</ecNumber>
    </recommendedName>
</protein>
<sequence length="428" mass="47095">MAQGQEEYRILHEAALRDYLAGLRDLKALLGGDPAGWAITEVGDGNLNLVFIVKGASGGVAVKQALPYVRLVGESWPLPLSRAHYEYLALSRQAHLAPGLVPALLHHNDDLALTVMELLEPHIIMRKGLVAGTQYPGFVDDITTFMARTLFFTSDLALSAAEKKEGIAAFAGNHALCKITEDLIFTDPYRIAEQNRWTAPYLDALAAGLRDDMELHVAVSRLKLKFMASPEALLHGDLHTGSIMVTDSQTRVIDPEFAFYGPMGFDIGAVIANLLMAYFASAGHERAPGERQAFEVWLLATIENVWNEFARKFLDLWRTGASGDAYPVSLFAGEKGAARLEIERQAYMQRLFTDTVGFAAAKTIRRIFGLAHNIDFELIEDPNKRAVSEARAVRLARAMMVEAAAFRTIAEVAGAARKLRDWQPELSG</sequence>
<evidence type="ECO:0000256" key="7">
    <source>
        <dbReference type="ARBA" id="ARBA00022840"/>
    </source>
</evidence>
<dbReference type="EMBL" id="CP029426">
    <property type="protein sequence ID" value="AWM01547.1"/>
    <property type="molecule type" value="Genomic_DNA"/>
</dbReference>
<feature type="domain" description="Aminoglycoside phosphotransferase" evidence="8">
    <location>
        <begin position="39"/>
        <end position="273"/>
    </location>
</feature>
<evidence type="ECO:0000313" key="9">
    <source>
        <dbReference type="EMBL" id="AWM01547.1"/>
    </source>
</evidence>
<dbReference type="GO" id="GO:0005524">
    <property type="term" value="F:ATP binding"/>
    <property type="evidence" value="ECO:0007669"/>
    <property type="project" value="UniProtKB-KW"/>
</dbReference>
<reference evidence="9 10" key="2">
    <citation type="journal article" date="2019" name="Int. J. Syst. Evol. Microbiol.">
        <title>Description and complete genome sequence of Bradyrhizobium amphicarpaeae sp. nov., harbouring photosystem and nitrogen-fixation genes.</title>
        <authorList>
            <person name="Bromfield E.S.P."/>
            <person name="Cloutier S."/>
            <person name="Nguyen H.D.T."/>
        </authorList>
    </citation>
    <scope>NUCLEOTIDE SEQUENCE [LARGE SCALE GENOMIC DNA]</scope>
    <source>
        <strain evidence="9 10">39S1MB</strain>
    </source>
</reference>
<evidence type="ECO:0000259" key="8">
    <source>
        <dbReference type="Pfam" id="PF01636"/>
    </source>
</evidence>
<keyword evidence="5" id="KW-0547">Nucleotide-binding</keyword>
<keyword evidence="10" id="KW-1185">Reference proteome</keyword>
<evidence type="ECO:0000256" key="1">
    <source>
        <dbReference type="ARBA" id="ARBA00010165"/>
    </source>
</evidence>
<dbReference type="GO" id="GO:0009086">
    <property type="term" value="P:methionine biosynthetic process"/>
    <property type="evidence" value="ECO:0007669"/>
    <property type="project" value="InterPro"/>
</dbReference>
<dbReference type="InterPro" id="IPR002575">
    <property type="entry name" value="Aminoglycoside_PTrfase"/>
</dbReference>
<evidence type="ECO:0000313" key="10">
    <source>
        <dbReference type="Proteomes" id="UP000215884"/>
    </source>
</evidence>
<proteinExistence type="inferred from homology"/>
<name>A0A2U8PUM3_9BRAD</name>
<keyword evidence="6 9" id="KW-0418">Kinase</keyword>
<evidence type="ECO:0000256" key="3">
    <source>
        <dbReference type="ARBA" id="ARBA00012128"/>
    </source>
</evidence>
<dbReference type="NCBIfam" id="TIGR01767">
    <property type="entry name" value="MTRK"/>
    <property type="match status" value="1"/>
</dbReference>
<dbReference type="AlphaFoldDB" id="A0A2U8PUM3"/>
<dbReference type="InterPro" id="IPR011009">
    <property type="entry name" value="Kinase-like_dom_sf"/>
</dbReference>
<organism evidence="9 10">
    <name type="scientific">Bradyrhizobium amphicarpaeae</name>
    <dbReference type="NCBI Taxonomy" id="1404768"/>
    <lineage>
        <taxon>Bacteria</taxon>
        <taxon>Pseudomonadati</taxon>
        <taxon>Pseudomonadota</taxon>
        <taxon>Alphaproteobacteria</taxon>
        <taxon>Hyphomicrobiales</taxon>
        <taxon>Nitrobacteraceae</taxon>
        <taxon>Bradyrhizobium</taxon>
    </lineage>
</organism>
<evidence type="ECO:0000256" key="6">
    <source>
        <dbReference type="ARBA" id="ARBA00022777"/>
    </source>
</evidence>
<dbReference type="PANTHER" id="PTHR34273:SF2">
    <property type="entry name" value="METHYLTHIORIBOSE KINASE"/>
    <property type="match status" value="1"/>
</dbReference>
<dbReference type="GO" id="GO:0046522">
    <property type="term" value="F:S-methyl-5-thioribose kinase activity"/>
    <property type="evidence" value="ECO:0007669"/>
    <property type="project" value="UniProtKB-EC"/>
</dbReference>
<evidence type="ECO:0000256" key="4">
    <source>
        <dbReference type="ARBA" id="ARBA00022679"/>
    </source>
</evidence>
<dbReference type="KEGG" id="brq:CIT40_16885"/>
<dbReference type="Gene3D" id="3.90.1200.10">
    <property type="match status" value="1"/>
</dbReference>
<dbReference type="Pfam" id="PF01636">
    <property type="entry name" value="APH"/>
    <property type="match status" value="1"/>
</dbReference>
<dbReference type="InterPro" id="IPR009212">
    <property type="entry name" value="Methylthioribose_kinase"/>
</dbReference>
<evidence type="ECO:0000256" key="5">
    <source>
        <dbReference type="ARBA" id="ARBA00022741"/>
    </source>
</evidence>
<comment type="subunit">
    <text evidence="2">Homodimer.</text>
</comment>
<reference evidence="9 10" key="1">
    <citation type="journal article" date="2017" name="Syst. Appl. Microbiol.">
        <title>Soybeans inoculated with root zone soils of Canadian native legumes harbour diverse and novel Bradyrhizobium spp. that possess agricultural potential.</title>
        <authorList>
            <person name="Bromfield E.S.P."/>
            <person name="Cloutier S."/>
            <person name="Tambong J.T."/>
            <person name="Tran Thi T.V."/>
        </authorList>
    </citation>
    <scope>NUCLEOTIDE SEQUENCE [LARGE SCALE GENOMIC DNA]</scope>
    <source>
        <strain evidence="9 10">39S1MB</strain>
    </source>
</reference>
<dbReference type="PANTHER" id="PTHR34273">
    <property type="entry name" value="METHYLTHIORIBOSE KINASE"/>
    <property type="match status" value="1"/>
</dbReference>
<accession>A0A2U8PUM3</accession>
<dbReference type="Proteomes" id="UP000215884">
    <property type="component" value="Chromosome"/>
</dbReference>
<gene>
    <name evidence="9" type="ORF">CIT40_16885</name>
</gene>
<dbReference type="RefSeq" id="WP_094891741.1">
    <property type="nucleotide sequence ID" value="NZ_CP029426.2"/>
</dbReference>
<dbReference type="OrthoDB" id="9777791at2"/>
<evidence type="ECO:0000256" key="2">
    <source>
        <dbReference type="ARBA" id="ARBA00011738"/>
    </source>
</evidence>
<dbReference type="EC" id="2.7.1.100" evidence="3"/>
<keyword evidence="7" id="KW-0067">ATP-binding</keyword>
<dbReference type="Gene3D" id="3.30.200.20">
    <property type="entry name" value="Phosphorylase Kinase, domain 1"/>
    <property type="match status" value="1"/>
</dbReference>
<comment type="similarity">
    <text evidence="1">Belongs to the methylthioribose kinase family.</text>
</comment>
<keyword evidence="4" id="KW-0808">Transferase</keyword>
<dbReference type="SUPFAM" id="SSF56112">
    <property type="entry name" value="Protein kinase-like (PK-like)"/>
    <property type="match status" value="1"/>
</dbReference>